<evidence type="ECO:0000256" key="3">
    <source>
        <dbReference type="ARBA" id="ARBA00022723"/>
    </source>
</evidence>
<keyword evidence="6" id="KW-0227">DNA damage</keyword>
<dbReference type="InterPro" id="IPR003439">
    <property type="entry name" value="ABC_transporter-like_ATP-bd"/>
</dbReference>
<dbReference type="Gene3D" id="1.10.8.280">
    <property type="entry name" value="ABC transporter ATPase domain-like"/>
    <property type="match status" value="1"/>
</dbReference>
<keyword evidence="3" id="KW-0479">Metal-binding</keyword>
<proteinExistence type="predicted"/>
<keyword evidence="5" id="KW-0547">Nucleotide-binding</keyword>
<feature type="domain" description="ABC transporter" evidence="14">
    <location>
        <begin position="588"/>
        <end position="931"/>
    </location>
</feature>
<dbReference type="GO" id="GO:0008270">
    <property type="term" value="F:zinc ion binding"/>
    <property type="evidence" value="ECO:0007669"/>
    <property type="project" value="UniProtKB-KW"/>
</dbReference>
<evidence type="ECO:0000256" key="1">
    <source>
        <dbReference type="ARBA" id="ARBA00004496"/>
    </source>
</evidence>
<dbReference type="GO" id="GO:0005524">
    <property type="term" value="F:ATP binding"/>
    <property type="evidence" value="ECO:0007669"/>
    <property type="project" value="UniProtKB-KW"/>
</dbReference>
<dbReference type="InterPro" id="IPR041102">
    <property type="entry name" value="UvrA_inter"/>
</dbReference>
<dbReference type="PROSITE" id="PS00211">
    <property type="entry name" value="ABC_TRANSPORTER_1"/>
    <property type="match status" value="2"/>
</dbReference>
<keyword evidence="13" id="KW-0234">DNA repair</keyword>
<evidence type="ECO:0000256" key="9">
    <source>
        <dbReference type="ARBA" id="ARBA00022833"/>
    </source>
</evidence>
<keyword evidence="12" id="KW-0238">DNA-binding</keyword>
<dbReference type="AlphaFoldDB" id="A0A644VDQ2"/>
<evidence type="ECO:0000256" key="7">
    <source>
        <dbReference type="ARBA" id="ARBA00022769"/>
    </source>
</evidence>
<evidence type="ECO:0000256" key="6">
    <source>
        <dbReference type="ARBA" id="ARBA00022763"/>
    </source>
</evidence>
<dbReference type="EMBL" id="VSSQ01000279">
    <property type="protein sequence ID" value="MPL89420.1"/>
    <property type="molecule type" value="Genomic_DNA"/>
</dbReference>
<evidence type="ECO:0000256" key="2">
    <source>
        <dbReference type="ARBA" id="ARBA00022490"/>
    </source>
</evidence>
<dbReference type="Pfam" id="PF17760">
    <property type="entry name" value="UvrA_inter"/>
    <property type="match status" value="1"/>
</dbReference>
<dbReference type="InterPro" id="IPR013815">
    <property type="entry name" value="ATP_grasp_subdomain_1"/>
</dbReference>
<comment type="subcellular location">
    <subcellularLocation>
        <location evidence="1">Cytoplasm</location>
    </subcellularLocation>
</comment>
<dbReference type="PANTHER" id="PTHR43152:SF3">
    <property type="entry name" value="UVRABC SYSTEM PROTEIN A"/>
    <property type="match status" value="1"/>
</dbReference>
<evidence type="ECO:0000256" key="10">
    <source>
        <dbReference type="ARBA" id="ARBA00022840"/>
    </source>
</evidence>
<dbReference type="GO" id="GO:0009380">
    <property type="term" value="C:excinuclease repair complex"/>
    <property type="evidence" value="ECO:0007669"/>
    <property type="project" value="InterPro"/>
</dbReference>
<reference evidence="15" key="1">
    <citation type="submission" date="2019-08" db="EMBL/GenBank/DDBJ databases">
        <authorList>
            <person name="Kucharzyk K."/>
            <person name="Murdoch R.W."/>
            <person name="Higgins S."/>
            <person name="Loffler F."/>
        </authorList>
    </citation>
    <scope>NUCLEOTIDE SEQUENCE</scope>
</reference>
<keyword evidence="10" id="KW-0067">ATP-binding</keyword>
<comment type="caution">
    <text evidence="15">The sequence shown here is derived from an EMBL/GenBank/DDBJ whole genome shotgun (WGS) entry which is preliminary data.</text>
</comment>
<protein>
    <submittedName>
        <fullName evidence="15">UvrABC system protein A</fullName>
    </submittedName>
</protein>
<keyword evidence="2" id="KW-0963">Cytoplasm</keyword>
<evidence type="ECO:0000256" key="11">
    <source>
        <dbReference type="ARBA" id="ARBA00022881"/>
    </source>
</evidence>
<keyword evidence="9" id="KW-0862">Zinc</keyword>
<evidence type="ECO:0000256" key="12">
    <source>
        <dbReference type="ARBA" id="ARBA00023125"/>
    </source>
</evidence>
<sequence length="935" mass="104076">MFDNNINIKGARVNNLKNLNLSIPREKLVVVSGISGSGKSSLAFDTIFAEGQRRFVESLSSFARQFLGRMSKPDVDEISGIPPAIAIEQKVNTRNPRSTVGTTTEIYDYLRLLYARIGITYSPVTGEQVKRHSVKDVSEYILSLETGIPVYILVPLGLLKTLNGVEKLLAIKEQGFTRLFIDGELVRIDDLLSEKVPVGDYSLLVDRLVKENGDELISRLQDSLNTAFNVSAALGDERGSLLISTGRKGEVPKPFSTLFEADGISFEEPTELLFSFNNPLGACPECSGYGKVLGIDEALVVPDSSLSIYQEAIACWKGETMSLFREELVNNSDKFGFPIHKPYYQLSKEQKLLLWTGNEYFTGLNEFFKILDQNKYKIQYRIMKSRYTGKSVCPSCGGARLRKEALYVKIGGKNISDLLEMSIGEVKNFFDNLVLNDYQSRIAGRALKELQDRLSYIDSVGLSYLTLNRPSNTLSGGESQRINLVSSLGSNLVGSLYVLDEPSIGLHPRDTARLISVVERLRDLGNTVLIVEHDEEIIEAADELIDIGPLAGRGGGELVYQGKVRGDIPEKEMERSLTLQYIFGKEKIEVPEKRKRWSSYIEVAGAYEHNLKEIDVKFPLRVFTAVTGVSGSGKSTLVRDILYPALSRRINQLGDKPGAHKELRGDLDKITAVEYVDQNPIGKSTRSNPATYLKVYDEIRKLFSEQPYAKANGFGHSHFSFNIDGGRCPECQGEGVIKIEMQFMADVQMVCDSCQGKRFKDDILEVRYKGYNINDILNMSVEEAIEFFSAQKEPIALRIAEKLKPLKAVGLSYVMLGQSSSTLSGGESQRVKLASFLGKESSHGSIMFIFDEPTTGLHFHDIKKLMDSFNELIARGHTIVVVEHNMDVVKCADWIIDMGPEAGEDGGHAVFEGIPEDLVKYEENHTARALKKKLN</sequence>
<evidence type="ECO:0000313" key="15">
    <source>
        <dbReference type="EMBL" id="MPL89420.1"/>
    </source>
</evidence>
<dbReference type="PROSITE" id="PS50893">
    <property type="entry name" value="ABC_TRANSPORTER_2"/>
    <property type="match status" value="1"/>
</dbReference>
<dbReference type="Gene3D" id="3.40.50.300">
    <property type="entry name" value="P-loop containing nucleotide triphosphate hydrolases"/>
    <property type="match status" value="2"/>
</dbReference>
<dbReference type="NCBIfam" id="TIGR00630">
    <property type="entry name" value="uvra"/>
    <property type="match status" value="1"/>
</dbReference>
<dbReference type="InterPro" id="IPR004602">
    <property type="entry name" value="UvrA"/>
</dbReference>
<dbReference type="GO" id="GO:0005737">
    <property type="term" value="C:cytoplasm"/>
    <property type="evidence" value="ECO:0007669"/>
    <property type="project" value="UniProtKB-SubCell"/>
</dbReference>
<evidence type="ECO:0000256" key="5">
    <source>
        <dbReference type="ARBA" id="ARBA00022741"/>
    </source>
</evidence>
<gene>
    <name evidence="15" type="primary">uvrA_19</name>
    <name evidence="15" type="ORF">SDC9_35454</name>
</gene>
<keyword evidence="8" id="KW-0863">Zinc-finger</keyword>
<organism evidence="15">
    <name type="scientific">bioreactor metagenome</name>
    <dbReference type="NCBI Taxonomy" id="1076179"/>
    <lineage>
        <taxon>unclassified sequences</taxon>
        <taxon>metagenomes</taxon>
        <taxon>ecological metagenomes</taxon>
    </lineage>
</organism>
<name>A0A644VDQ2_9ZZZZ</name>
<evidence type="ECO:0000256" key="8">
    <source>
        <dbReference type="ARBA" id="ARBA00022771"/>
    </source>
</evidence>
<evidence type="ECO:0000259" key="14">
    <source>
        <dbReference type="PROSITE" id="PS50893"/>
    </source>
</evidence>
<dbReference type="PANTHER" id="PTHR43152">
    <property type="entry name" value="UVRABC SYSTEM PROTEIN A"/>
    <property type="match status" value="1"/>
</dbReference>
<dbReference type="Pfam" id="PF17755">
    <property type="entry name" value="UvrA_DNA-bind"/>
    <property type="match status" value="1"/>
</dbReference>
<dbReference type="GO" id="GO:0004518">
    <property type="term" value="F:nuclease activity"/>
    <property type="evidence" value="ECO:0007669"/>
    <property type="project" value="UniProtKB-KW"/>
</dbReference>
<evidence type="ECO:0000256" key="4">
    <source>
        <dbReference type="ARBA" id="ARBA00022737"/>
    </source>
</evidence>
<dbReference type="GO" id="GO:0003677">
    <property type="term" value="F:DNA binding"/>
    <property type="evidence" value="ECO:0007669"/>
    <property type="project" value="UniProtKB-KW"/>
</dbReference>
<dbReference type="SUPFAM" id="SSF52540">
    <property type="entry name" value="P-loop containing nucleoside triphosphate hydrolases"/>
    <property type="match status" value="3"/>
</dbReference>
<dbReference type="GO" id="GO:0016887">
    <property type="term" value="F:ATP hydrolysis activity"/>
    <property type="evidence" value="ECO:0007669"/>
    <property type="project" value="InterPro"/>
</dbReference>
<dbReference type="InterPro" id="IPR041552">
    <property type="entry name" value="UvrA_DNA-bd"/>
</dbReference>
<dbReference type="Gene3D" id="3.30.1490.20">
    <property type="entry name" value="ATP-grasp fold, A domain"/>
    <property type="match status" value="1"/>
</dbReference>
<accession>A0A644VDQ2</accession>
<dbReference type="InterPro" id="IPR027417">
    <property type="entry name" value="P-loop_NTPase"/>
</dbReference>
<dbReference type="InterPro" id="IPR017871">
    <property type="entry name" value="ABC_transporter-like_CS"/>
</dbReference>
<keyword evidence="4" id="KW-0677">Repeat</keyword>
<dbReference type="Gene3D" id="1.20.1580.10">
    <property type="entry name" value="ABC transporter ATPase like domain"/>
    <property type="match status" value="2"/>
</dbReference>
<dbReference type="GO" id="GO:0006289">
    <property type="term" value="P:nucleotide-excision repair"/>
    <property type="evidence" value="ECO:0007669"/>
    <property type="project" value="InterPro"/>
</dbReference>
<keyword evidence="7" id="KW-0228">DNA excision</keyword>
<keyword evidence="11" id="KW-0267">Excision nuclease</keyword>
<evidence type="ECO:0000256" key="13">
    <source>
        <dbReference type="ARBA" id="ARBA00023204"/>
    </source>
</evidence>